<organism evidence="1 2">
    <name type="scientific">Catellatospora citrea</name>
    <dbReference type="NCBI Taxonomy" id="53366"/>
    <lineage>
        <taxon>Bacteria</taxon>
        <taxon>Bacillati</taxon>
        <taxon>Actinomycetota</taxon>
        <taxon>Actinomycetes</taxon>
        <taxon>Micromonosporales</taxon>
        <taxon>Micromonosporaceae</taxon>
        <taxon>Catellatospora</taxon>
    </lineage>
</organism>
<proteinExistence type="predicted"/>
<sequence length="327" mass="37205">MRLQQDVQVAVRERLRRLLTSHYDTAPHEVRLTVDWINSQAQLRAVLDQAERAEPDLDHPNFELSLSRGRGSVSWPSQTPDGRAVLIWHLMQSIATADRQGIGEQWVLTYVTEVAFGEPDVTDAWRQFTERVLEPLFSYLIEHIGAQSSVLHVLGRYIRCLEWFDRDMLYELAMADTRKTEEVYDLHLRRFLFDEGIDMPFSQARSASGESDILSDLDSADPLVCELKVFDAKDRDKRHIASGLHQAVHYAEDYGKNTSYLVIVNVSGRPLELPSDGDPKLKPYYLDVAGVRVNLLTVRARPMPTASKLGRPSPVVFSRSDFVDPDA</sequence>
<accession>A0A8J3KE96</accession>
<reference evidence="1 2" key="1">
    <citation type="submission" date="2021-01" db="EMBL/GenBank/DDBJ databases">
        <title>Whole genome shotgun sequence of Catellatospora citrea NBRC 14495.</title>
        <authorList>
            <person name="Komaki H."/>
            <person name="Tamura T."/>
        </authorList>
    </citation>
    <scope>NUCLEOTIDE SEQUENCE [LARGE SCALE GENOMIC DNA]</scope>
    <source>
        <strain evidence="1 2">NBRC 14495</strain>
    </source>
</reference>
<dbReference type="AlphaFoldDB" id="A0A8J3KE96"/>
<comment type="caution">
    <text evidence="1">The sequence shown here is derived from an EMBL/GenBank/DDBJ whole genome shotgun (WGS) entry which is preliminary data.</text>
</comment>
<name>A0A8J3KE96_9ACTN</name>
<keyword evidence="2" id="KW-1185">Reference proteome</keyword>
<dbReference type="Proteomes" id="UP000659904">
    <property type="component" value="Unassembled WGS sequence"/>
</dbReference>
<dbReference type="RefSeq" id="WP_147432939.1">
    <property type="nucleotide sequence ID" value="NZ_BONH01000018.1"/>
</dbReference>
<protein>
    <submittedName>
        <fullName evidence="1">Uncharacterized protein</fullName>
    </submittedName>
</protein>
<evidence type="ECO:0000313" key="2">
    <source>
        <dbReference type="Proteomes" id="UP000659904"/>
    </source>
</evidence>
<gene>
    <name evidence="1" type="ORF">Cci01nite_40930</name>
</gene>
<dbReference type="EMBL" id="BONH01000018">
    <property type="protein sequence ID" value="GIF98999.1"/>
    <property type="molecule type" value="Genomic_DNA"/>
</dbReference>
<evidence type="ECO:0000313" key="1">
    <source>
        <dbReference type="EMBL" id="GIF98999.1"/>
    </source>
</evidence>